<feature type="domain" description="AMP-dependent synthetase/ligase" evidence="3">
    <location>
        <begin position="202"/>
        <end position="374"/>
    </location>
</feature>
<dbReference type="Gene3D" id="3.40.50.12780">
    <property type="entry name" value="N-terminal domain of ligase-like"/>
    <property type="match status" value="1"/>
</dbReference>
<dbReference type="PANTHER" id="PTHR24096">
    <property type="entry name" value="LONG-CHAIN-FATTY-ACID--COA LIGASE"/>
    <property type="match status" value="1"/>
</dbReference>
<keyword evidence="2" id="KW-0436">Ligase</keyword>
<dbReference type="SUPFAM" id="SSF56801">
    <property type="entry name" value="Acetyl-CoA synthetase-like"/>
    <property type="match status" value="1"/>
</dbReference>
<feature type="domain" description="AMP-dependent synthetase/ligase" evidence="3">
    <location>
        <begin position="24"/>
        <end position="144"/>
    </location>
</feature>
<sequence length="508" mass="56693">MHLKSLYPPVPSVPDKNVHELIFRSRTATMPDYVAHIDVISGEMRTRQEVEERVRDAATALGAPVSEGGLGLSSENGDVVGICSCNSLDYVTLLQACLVITTPFSLISSYSTHFELVHALRLSNVTRVFVQSSSLSRMLSAAKEVGLSEDSVYILEDRNYNGRKRLEDIIANVRQKSIRRWNNWSAKSGHDIAWQYLVHEKPPVVLAVLPFHHTFGLQMFCIRCVIDYNTLVVVPKWDPRVVLAAIPKYKINVISLVPSFLHQMVSLGLLEKADFSSVWTVTSGAAYLPSEVEEKFISLVHHIPRVAQGYGLSECVSAAVHRCILGGCQPLRGSAGILLPGMESRIVRPDGSEADFDEPGELWLKGENIALGYYQNDKATRETFVDGWLRTGDTFKVDEKQNYFFVDRAKDTLKISGVQVSPTEIEEVLHMHPDKLLADVCVAGVSGGRTSDEKIPRAWLVLSEEGKKRGVARTMGELNTWTHQNLSKYKWLRGGMEIVDQVRIGLKY</sequence>
<dbReference type="OrthoDB" id="1898221at2759"/>
<dbReference type="EMBL" id="SGPM01000055">
    <property type="protein sequence ID" value="THH31194.1"/>
    <property type="molecule type" value="Genomic_DNA"/>
</dbReference>
<dbReference type="Proteomes" id="UP000308730">
    <property type="component" value="Unassembled WGS sequence"/>
</dbReference>
<comment type="similarity">
    <text evidence="1">Belongs to the ATP-dependent AMP-binding enzyme family.</text>
</comment>
<dbReference type="Gene3D" id="3.40.50.980">
    <property type="match status" value="1"/>
</dbReference>
<dbReference type="Gene3D" id="2.30.38.10">
    <property type="entry name" value="Luciferase, Domain 3"/>
    <property type="match status" value="1"/>
</dbReference>
<organism evidence="4 5">
    <name type="scientific">Antrodiella citrinella</name>
    <dbReference type="NCBI Taxonomy" id="2447956"/>
    <lineage>
        <taxon>Eukaryota</taxon>
        <taxon>Fungi</taxon>
        <taxon>Dikarya</taxon>
        <taxon>Basidiomycota</taxon>
        <taxon>Agaricomycotina</taxon>
        <taxon>Agaricomycetes</taxon>
        <taxon>Polyporales</taxon>
        <taxon>Steccherinaceae</taxon>
        <taxon>Antrodiella</taxon>
    </lineage>
</organism>
<evidence type="ECO:0000313" key="4">
    <source>
        <dbReference type="EMBL" id="THH31194.1"/>
    </source>
</evidence>
<evidence type="ECO:0000256" key="2">
    <source>
        <dbReference type="ARBA" id="ARBA00022598"/>
    </source>
</evidence>
<reference evidence="4 5" key="1">
    <citation type="submission" date="2019-02" db="EMBL/GenBank/DDBJ databases">
        <title>Genome sequencing of the rare red list fungi Antrodiella citrinella (Flaviporus citrinellus).</title>
        <authorList>
            <person name="Buettner E."/>
            <person name="Kellner H."/>
        </authorList>
    </citation>
    <scope>NUCLEOTIDE SEQUENCE [LARGE SCALE GENOMIC DNA]</scope>
    <source>
        <strain evidence="4 5">DSM 108506</strain>
    </source>
</reference>
<keyword evidence="5" id="KW-1185">Reference proteome</keyword>
<dbReference type="PANTHER" id="PTHR24096:SF149">
    <property type="entry name" value="AMP-BINDING DOMAIN-CONTAINING PROTEIN-RELATED"/>
    <property type="match status" value="1"/>
</dbReference>
<dbReference type="InterPro" id="IPR000873">
    <property type="entry name" value="AMP-dep_synth/lig_dom"/>
</dbReference>
<dbReference type="InterPro" id="IPR042099">
    <property type="entry name" value="ANL_N_sf"/>
</dbReference>
<dbReference type="AlphaFoldDB" id="A0A4S4MXM7"/>
<accession>A0A4S4MXM7</accession>
<evidence type="ECO:0000256" key="1">
    <source>
        <dbReference type="ARBA" id="ARBA00006432"/>
    </source>
</evidence>
<evidence type="ECO:0000313" key="5">
    <source>
        <dbReference type="Proteomes" id="UP000308730"/>
    </source>
</evidence>
<protein>
    <recommendedName>
        <fullName evidence="3">AMP-dependent synthetase/ligase domain-containing protein</fullName>
    </recommendedName>
</protein>
<evidence type="ECO:0000259" key="3">
    <source>
        <dbReference type="Pfam" id="PF00501"/>
    </source>
</evidence>
<proteinExistence type="inferred from homology"/>
<dbReference type="Pfam" id="PF00501">
    <property type="entry name" value="AMP-binding"/>
    <property type="match status" value="2"/>
</dbReference>
<dbReference type="Gene3D" id="3.30.300.30">
    <property type="match status" value="1"/>
</dbReference>
<gene>
    <name evidence="4" type="ORF">EUX98_g3019</name>
</gene>
<name>A0A4S4MXM7_9APHY</name>
<dbReference type="InterPro" id="IPR045851">
    <property type="entry name" value="AMP-bd_C_sf"/>
</dbReference>
<dbReference type="GO" id="GO:0016405">
    <property type="term" value="F:CoA-ligase activity"/>
    <property type="evidence" value="ECO:0007669"/>
    <property type="project" value="TreeGrafter"/>
</dbReference>
<comment type="caution">
    <text evidence="4">The sequence shown here is derived from an EMBL/GenBank/DDBJ whole genome shotgun (WGS) entry which is preliminary data.</text>
</comment>